<feature type="region of interest" description="Disordered" evidence="1">
    <location>
        <begin position="1"/>
        <end position="20"/>
    </location>
</feature>
<proteinExistence type="predicted"/>
<protein>
    <submittedName>
        <fullName evidence="3">DUF4191 domain-containing protein</fullName>
    </submittedName>
</protein>
<dbReference type="RefSeq" id="WP_135973096.1">
    <property type="nucleotide sequence ID" value="NZ_CP039291.1"/>
</dbReference>
<evidence type="ECO:0000256" key="2">
    <source>
        <dbReference type="SAM" id="Phobius"/>
    </source>
</evidence>
<evidence type="ECO:0000313" key="3">
    <source>
        <dbReference type="EMBL" id="QCB93373.1"/>
    </source>
</evidence>
<feature type="transmembrane region" description="Helical" evidence="2">
    <location>
        <begin position="45"/>
        <end position="65"/>
    </location>
</feature>
<dbReference type="OrthoDB" id="8479889at2"/>
<evidence type="ECO:0000313" key="4">
    <source>
        <dbReference type="Proteomes" id="UP000296469"/>
    </source>
</evidence>
<keyword evidence="2" id="KW-1133">Transmembrane helix</keyword>
<keyword evidence="2" id="KW-0812">Transmembrane</keyword>
<sequence length="246" mass="26587">MARERSTTPQGSSAGAGAGTGKVKKTRWYHQVWQAYRMTRENDPAVTWILLAVFVGIIALGLVIGLLTSSVVYVLLLSIPFAVLGALFVLARRAETAAYTRIEGRPGASLAALGTLRRGWTFGEEPVAVDPRTQDMVFRGVGRPGVVLVGEGPPHRIGKLLESERKRTSRVVSGAPVHVIQVGGGEGQVPLRKLPRTVTKLKPQLTKQEVGEVLRRLTALGAVRLPVPKGIDPTRARPDRKGMRGR</sequence>
<dbReference type="Pfam" id="PF13829">
    <property type="entry name" value="DUF4191"/>
    <property type="match status" value="1"/>
</dbReference>
<reference evidence="3 4" key="1">
    <citation type="submission" date="2019-04" db="EMBL/GenBank/DDBJ databases">
        <title>Isolation and identification of Cellulomonas shaoxiangyii sp. Nov. isolated from feces of the Tibetan antelopes (Pantholops hodgsonii) in the Qinghai-Tibet plateau of China.</title>
        <authorList>
            <person name="Tian Z."/>
        </authorList>
    </citation>
    <scope>NUCLEOTIDE SEQUENCE [LARGE SCALE GENOMIC DNA]</scope>
    <source>
        <strain evidence="3 4">Z28</strain>
    </source>
</reference>
<dbReference type="AlphaFoldDB" id="A0A4P7SLC9"/>
<dbReference type="Proteomes" id="UP000296469">
    <property type="component" value="Chromosome"/>
</dbReference>
<accession>A0A4P7SLC9</accession>
<dbReference type="KEGG" id="celz:E5225_07200"/>
<evidence type="ECO:0000256" key="1">
    <source>
        <dbReference type="SAM" id="MobiDB-lite"/>
    </source>
</evidence>
<gene>
    <name evidence="3" type="ORF">E5225_07200</name>
</gene>
<name>A0A4P7SLC9_9CELL</name>
<keyword evidence="4" id="KW-1185">Reference proteome</keyword>
<organism evidence="3 4">
    <name type="scientific">Cellulomonas shaoxiangyii</name>
    <dbReference type="NCBI Taxonomy" id="2566013"/>
    <lineage>
        <taxon>Bacteria</taxon>
        <taxon>Bacillati</taxon>
        <taxon>Actinomycetota</taxon>
        <taxon>Actinomycetes</taxon>
        <taxon>Micrococcales</taxon>
        <taxon>Cellulomonadaceae</taxon>
        <taxon>Cellulomonas</taxon>
    </lineage>
</organism>
<keyword evidence="2" id="KW-0472">Membrane</keyword>
<dbReference type="EMBL" id="CP039291">
    <property type="protein sequence ID" value="QCB93373.1"/>
    <property type="molecule type" value="Genomic_DNA"/>
</dbReference>
<dbReference type="InterPro" id="IPR025445">
    <property type="entry name" value="DUF4191"/>
</dbReference>
<feature type="transmembrane region" description="Helical" evidence="2">
    <location>
        <begin position="71"/>
        <end position="91"/>
    </location>
</feature>